<evidence type="ECO:0000256" key="3">
    <source>
        <dbReference type="ARBA" id="ARBA00022737"/>
    </source>
</evidence>
<sequence length="439" mass="48269">MEATVRNIASSRCLLLDLPPSCIEFCPAHPEYFVVGTYNLEKEEAMAVQKDGILDDEDGPEEAVRKPQSRNGSLVVFQLVGDTYDISHVQTLSYPSALLDLHFHPHQDKHDVLATVSSTGTLSFFRLSPCEWSFTPLIKLITHKPLGDDRNVLFLSCAWHPNLPHLLAITTSDYQVHILNIDDAWNAHQTSPSPVIMHTLEAWTVAFSPCLINSTDAISDIEPRGSRGFAIYSGGDDSKLLTTTCLYDEESGNDSKSNSDALTAPYPIVIIKGHTAGITAILPLPLTLANGSGVMVTGSYDDCLRVYSIHSQISGVMVRPPRLLAEESLGGGVWRLKLVNLEKPGTEITGSQVHWSALILASCMHAGTRILELRGDYGGSCQISVLGRFEEHKSMNYGSDFQPGTEHGGRALHCVSTSFYDRLLCLWEFDLGKQYCQIH</sequence>
<evidence type="ECO:0000256" key="4">
    <source>
        <dbReference type="ARBA" id="ARBA00022801"/>
    </source>
</evidence>
<proteinExistence type="inferred from homology"/>
<keyword evidence="2" id="KW-0853">WD repeat</keyword>
<name>A0AAN7U4P5_9PEZI</name>
<evidence type="ECO:0000313" key="8">
    <source>
        <dbReference type="EMBL" id="KAK5625560.1"/>
    </source>
</evidence>
<keyword evidence="3" id="KW-0677">Repeat</keyword>
<comment type="pathway">
    <text evidence="1">Protein modification; peptidyl-diphthamide biosynthesis.</text>
</comment>
<dbReference type="Gene3D" id="2.130.10.10">
    <property type="entry name" value="YVTN repeat-like/Quinoprotein amine dehydrogenase"/>
    <property type="match status" value="1"/>
</dbReference>
<dbReference type="SUPFAM" id="SSF50978">
    <property type="entry name" value="WD40 repeat-like"/>
    <property type="match status" value="1"/>
</dbReference>
<comment type="caution">
    <text evidence="8">The sequence shown here is derived from an EMBL/GenBank/DDBJ whole genome shotgun (WGS) entry which is preliminary data.</text>
</comment>
<keyword evidence="9" id="KW-1185">Reference proteome</keyword>
<dbReference type="PANTHER" id="PTHR46042">
    <property type="entry name" value="DIPHTHINE METHYLTRANSFERASE"/>
    <property type="match status" value="1"/>
</dbReference>
<evidence type="ECO:0000256" key="6">
    <source>
        <dbReference type="ARBA" id="ARBA00039131"/>
    </source>
</evidence>
<dbReference type="InterPro" id="IPR001680">
    <property type="entry name" value="WD40_rpt"/>
</dbReference>
<evidence type="ECO:0000313" key="9">
    <source>
        <dbReference type="Proteomes" id="UP001305414"/>
    </source>
</evidence>
<evidence type="ECO:0000256" key="5">
    <source>
        <dbReference type="ARBA" id="ARBA00038092"/>
    </source>
</evidence>
<accession>A0AAN7U4P5</accession>
<protein>
    <recommendedName>
        <fullName evidence="6">methylated diphthine methylhydrolase</fullName>
        <ecNumber evidence="6">3.1.1.97</ecNumber>
    </recommendedName>
</protein>
<keyword evidence="4" id="KW-0378">Hydrolase</keyword>
<comment type="similarity">
    <text evidence="5">Belongs to the DPH7 family.</text>
</comment>
<comment type="catalytic activity">
    <reaction evidence="7">
        <text>diphthine methyl ester-[translation elongation factor 2] + H2O = diphthine-[translation elongation factor 2] + methanol + H(+)</text>
        <dbReference type="Rhea" id="RHEA:42656"/>
        <dbReference type="Rhea" id="RHEA-COMP:10172"/>
        <dbReference type="Rhea" id="RHEA-COMP:10173"/>
        <dbReference type="ChEBI" id="CHEBI:15377"/>
        <dbReference type="ChEBI" id="CHEBI:15378"/>
        <dbReference type="ChEBI" id="CHEBI:17790"/>
        <dbReference type="ChEBI" id="CHEBI:79005"/>
        <dbReference type="ChEBI" id="CHEBI:82696"/>
        <dbReference type="EC" id="3.1.1.97"/>
    </reaction>
</comment>
<dbReference type="GO" id="GO:0017183">
    <property type="term" value="P:protein histidyl modification to diphthamide"/>
    <property type="evidence" value="ECO:0007669"/>
    <property type="project" value="TreeGrafter"/>
</dbReference>
<dbReference type="EMBL" id="JAWHQM010000002">
    <property type="protein sequence ID" value="KAK5625560.1"/>
    <property type="molecule type" value="Genomic_DNA"/>
</dbReference>
<evidence type="ECO:0000256" key="7">
    <source>
        <dbReference type="ARBA" id="ARBA00047551"/>
    </source>
</evidence>
<evidence type="ECO:0000256" key="1">
    <source>
        <dbReference type="ARBA" id="ARBA00005156"/>
    </source>
</evidence>
<dbReference type="GO" id="GO:0061685">
    <property type="term" value="F:diphthine methylesterase activity"/>
    <property type="evidence" value="ECO:0007669"/>
    <property type="project" value="UniProtKB-EC"/>
</dbReference>
<organism evidence="8 9">
    <name type="scientific">Xylaria bambusicola</name>
    <dbReference type="NCBI Taxonomy" id="326684"/>
    <lineage>
        <taxon>Eukaryota</taxon>
        <taxon>Fungi</taxon>
        <taxon>Dikarya</taxon>
        <taxon>Ascomycota</taxon>
        <taxon>Pezizomycotina</taxon>
        <taxon>Sordariomycetes</taxon>
        <taxon>Xylariomycetidae</taxon>
        <taxon>Xylariales</taxon>
        <taxon>Xylariaceae</taxon>
        <taxon>Xylaria</taxon>
    </lineage>
</organism>
<dbReference type="InterPro" id="IPR052415">
    <property type="entry name" value="Diphthine_MTase"/>
</dbReference>
<dbReference type="InterPro" id="IPR036322">
    <property type="entry name" value="WD40_repeat_dom_sf"/>
</dbReference>
<dbReference type="GO" id="GO:0005737">
    <property type="term" value="C:cytoplasm"/>
    <property type="evidence" value="ECO:0007669"/>
    <property type="project" value="TreeGrafter"/>
</dbReference>
<dbReference type="PANTHER" id="PTHR46042:SF1">
    <property type="entry name" value="DIPHTHINE METHYLTRANSFERASE"/>
    <property type="match status" value="1"/>
</dbReference>
<dbReference type="EC" id="3.1.1.97" evidence="6"/>
<reference evidence="8 9" key="1">
    <citation type="submission" date="2023-10" db="EMBL/GenBank/DDBJ databases">
        <title>Draft genome sequence of Xylaria bambusicola isolate GMP-LS, the root and basal stem rot pathogen of sugarcane in Indonesia.</title>
        <authorList>
            <person name="Selvaraj P."/>
            <person name="Muralishankar V."/>
            <person name="Muruganantham S."/>
            <person name="Sp S."/>
            <person name="Haryani S."/>
            <person name="Lau K.J.X."/>
            <person name="Naqvi N.I."/>
        </authorList>
    </citation>
    <scope>NUCLEOTIDE SEQUENCE [LARGE SCALE GENOMIC DNA]</scope>
    <source>
        <strain evidence="8">GMP-LS</strain>
    </source>
</reference>
<dbReference type="AlphaFoldDB" id="A0AAN7U4P5"/>
<evidence type="ECO:0000256" key="2">
    <source>
        <dbReference type="ARBA" id="ARBA00022574"/>
    </source>
</evidence>
<dbReference type="InterPro" id="IPR015943">
    <property type="entry name" value="WD40/YVTN_repeat-like_dom_sf"/>
</dbReference>
<dbReference type="Proteomes" id="UP001305414">
    <property type="component" value="Unassembled WGS sequence"/>
</dbReference>
<gene>
    <name evidence="8" type="ORF">RRF57_001276</name>
</gene>
<dbReference type="SMART" id="SM00320">
    <property type="entry name" value="WD40"/>
    <property type="match status" value="4"/>
</dbReference>